<evidence type="ECO:0000313" key="2">
    <source>
        <dbReference type="EMBL" id="KAJ2930591.1"/>
    </source>
</evidence>
<keyword evidence="3" id="KW-1185">Reference proteome</keyword>
<evidence type="ECO:0000256" key="1">
    <source>
        <dbReference type="SAM" id="MobiDB-lite"/>
    </source>
</evidence>
<sequence>MKLLPTLRIKPGQATVENLTAPPPADTSPTGNQFNQANAVLSDSEQCGGESMASSTRLTTGDTSGQDSDKSASNAKSFNQGSPGQWQPEEDDYDREDDLDYKYTGEGDKDEDEEGVQVEDDSRRSHQRPKSKSKPKKAETGLAFRAQVNAQRSTTAKSDPKRKKVEEPSGLFKNFRATGSKKASTAPRSQSELPSDSDSEYTGGMFDEDEDETALKAVRASKSLSSKSLNTWGSKPKTTVCIVEPAPPALALAVSRCRLKKDQCKKSNLPFPGVHANRCRTLWDKAFKSTLIAWNATLGQLFSSGTLLSSESALVLKTFTYHLRQVAYRLKPKDYKVGDGRRAVGALGLCAAAVERALCLIRDGHITIDKWPPALLPPALEASELNRTGKRRKAAYTAFSESAWGGETGGYVKTAKNLTRDQWKAIIEKATTEDILAILNAVDNGKDLDDCSSHRAKQNARAHLRM</sequence>
<feature type="compositionally biased region" description="Polar residues" evidence="1">
    <location>
        <begin position="148"/>
        <end position="157"/>
    </location>
</feature>
<protein>
    <submittedName>
        <fullName evidence="2">Uncharacterized protein</fullName>
    </submittedName>
</protein>
<feature type="compositionally biased region" description="Acidic residues" evidence="1">
    <location>
        <begin position="108"/>
        <end position="119"/>
    </location>
</feature>
<organism evidence="2 3">
    <name type="scientific">Candolleomyces eurysporus</name>
    <dbReference type="NCBI Taxonomy" id="2828524"/>
    <lineage>
        <taxon>Eukaryota</taxon>
        <taxon>Fungi</taxon>
        <taxon>Dikarya</taxon>
        <taxon>Basidiomycota</taxon>
        <taxon>Agaricomycotina</taxon>
        <taxon>Agaricomycetes</taxon>
        <taxon>Agaricomycetidae</taxon>
        <taxon>Agaricales</taxon>
        <taxon>Agaricineae</taxon>
        <taxon>Psathyrellaceae</taxon>
        <taxon>Candolleomyces</taxon>
    </lineage>
</organism>
<feature type="region of interest" description="Disordered" evidence="1">
    <location>
        <begin position="1"/>
        <end position="206"/>
    </location>
</feature>
<comment type="caution">
    <text evidence="2">The sequence shown here is derived from an EMBL/GenBank/DDBJ whole genome shotgun (WGS) entry which is preliminary data.</text>
</comment>
<gene>
    <name evidence="2" type="ORF">H1R20_g6507</name>
</gene>
<feature type="compositionally biased region" description="Acidic residues" evidence="1">
    <location>
        <begin position="88"/>
        <end position="99"/>
    </location>
</feature>
<dbReference type="EMBL" id="JANBPK010000829">
    <property type="protein sequence ID" value="KAJ2930591.1"/>
    <property type="molecule type" value="Genomic_DNA"/>
</dbReference>
<proteinExistence type="predicted"/>
<accession>A0A9W8MH81</accession>
<dbReference type="Proteomes" id="UP001140091">
    <property type="component" value="Unassembled WGS sequence"/>
</dbReference>
<feature type="non-terminal residue" evidence="2">
    <location>
        <position position="466"/>
    </location>
</feature>
<evidence type="ECO:0000313" key="3">
    <source>
        <dbReference type="Proteomes" id="UP001140091"/>
    </source>
</evidence>
<name>A0A9W8MH81_9AGAR</name>
<feature type="compositionally biased region" description="Basic residues" evidence="1">
    <location>
        <begin position="125"/>
        <end position="135"/>
    </location>
</feature>
<feature type="compositionally biased region" description="Polar residues" evidence="1">
    <location>
        <begin position="27"/>
        <end position="45"/>
    </location>
</feature>
<reference evidence="2" key="1">
    <citation type="submission" date="2022-06" db="EMBL/GenBank/DDBJ databases">
        <title>Genome Sequence of Candolleomyces eurysporus.</title>
        <authorList>
            <person name="Buettner E."/>
        </authorList>
    </citation>
    <scope>NUCLEOTIDE SEQUENCE</scope>
    <source>
        <strain evidence="2">VTCC 930004</strain>
    </source>
</reference>
<dbReference type="AlphaFoldDB" id="A0A9W8MH81"/>
<feature type="compositionally biased region" description="Polar residues" evidence="1">
    <location>
        <begin position="52"/>
        <end position="85"/>
    </location>
</feature>
<feature type="compositionally biased region" description="Polar residues" evidence="1">
    <location>
        <begin position="181"/>
        <end position="196"/>
    </location>
</feature>
<dbReference type="OrthoDB" id="3058688at2759"/>